<dbReference type="EMBL" id="JBHTLP010000011">
    <property type="protein sequence ID" value="MFD1143484.1"/>
    <property type="molecule type" value="Genomic_DNA"/>
</dbReference>
<protein>
    <submittedName>
        <fullName evidence="1">Uncharacterized protein</fullName>
    </submittedName>
</protein>
<accession>A0ABW3Q9U3</accession>
<proteinExistence type="predicted"/>
<reference evidence="2" key="1">
    <citation type="journal article" date="2019" name="Int. J. Syst. Evol. Microbiol.">
        <title>The Global Catalogue of Microorganisms (GCM) 10K type strain sequencing project: providing services to taxonomists for standard genome sequencing and annotation.</title>
        <authorList>
            <consortium name="The Broad Institute Genomics Platform"/>
            <consortium name="The Broad Institute Genome Sequencing Center for Infectious Disease"/>
            <person name="Wu L."/>
            <person name="Ma J."/>
        </authorList>
    </citation>
    <scope>NUCLEOTIDE SEQUENCE [LARGE SCALE GENOMIC DNA]</scope>
    <source>
        <strain evidence="2">CCUG 55608</strain>
    </source>
</reference>
<keyword evidence="2" id="KW-1185">Reference proteome</keyword>
<evidence type="ECO:0000313" key="2">
    <source>
        <dbReference type="Proteomes" id="UP001597116"/>
    </source>
</evidence>
<gene>
    <name evidence="1" type="ORF">ACFQ4C_20325</name>
</gene>
<name>A0ABW3Q9U3_9BACT</name>
<dbReference type="RefSeq" id="WP_265991458.1">
    <property type="nucleotide sequence ID" value="NZ_CP110973.1"/>
</dbReference>
<dbReference type="Proteomes" id="UP001597116">
    <property type="component" value="Unassembled WGS sequence"/>
</dbReference>
<organism evidence="1 2">
    <name type="scientific">Larkinella insperata</name>
    <dbReference type="NCBI Taxonomy" id="332158"/>
    <lineage>
        <taxon>Bacteria</taxon>
        <taxon>Pseudomonadati</taxon>
        <taxon>Bacteroidota</taxon>
        <taxon>Cytophagia</taxon>
        <taxon>Cytophagales</taxon>
        <taxon>Spirosomataceae</taxon>
        <taxon>Larkinella</taxon>
    </lineage>
</organism>
<evidence type="ECO:0000313" key="1">
    <source>
        <dbReference type="EMBL" id="MFD1143484.1"/>
    </source>
</evidence>
<sequence>MRISRNILLTVGLLWAVLFRVYPSVAGTVSASDFARQNTVNQGTHAAKPSSDAVIYLAQDEDEQQAPSVHPDFLPTLPVQWQHLLLASLWLLPLLTSPDRKPASHTPPYYLLYCSLRIPSA</sequence>
<comment type="caution">
    <text evidence="1">The sequence shown here is derived from an EMBL/GenBank/DDBJ whole genome shotgun (WGS) entry which is preliminary data.</text>
</comment>